<feature type="compositionally biased region" description="Basic and acidic residues" evidence="1">
    <location>
        <begin position="115"/>
        <end position="134"/>
    </location>
</feature>
<keyword evidence="3" id="KW-1185">Reference proteome</keyword>
<feature type="compositionally biased region" description="Basic and acidic residues" evidence="1">
    <location>
        <begin position="272"/>
        <end position="281"/>
    </location>
</feature>
<dbReference type="AlphaFoldDB" id="A0A8S9WZW1"/>
<reference evidence="2" key="1">
    <citation type="journal article" date="2021" name="Mol. Ecol. Resour.">
        <title>Apolygus lucorum genome provides insights into omnivorousness and mesophyll feeding.</title>
        <authorList>
            <person name="Liu Y."/>
            <person name="Liu H."/>
            <person name="Wang H."/>
            <person name="Huang T."/>
            <person name="Liu B."/>
            <person name="Yang B."/>
            <person name="Yin L."/>
            <person name="Li B."/>
            <person name="Zhang Y."/>
            <person name="Zhang S."/>
            <person name="Jiang F."/>
            <person name="Zhang X."/>
            <person name="Ren Y."/>
            <person name="Wang B."/>
            <person name="Wang S."/>
            <person name="Lu Y."/>
            <person name="Wu K."/>
            <person name="Fan W."/>
            <person name="Wang G."/>
        </authorList>
    </citation>
    <scope>NUCLEOTIDE SEQUENCE</scope>
    <source>
        <strain evidence="2">12Hb</strain>
    </source>
</reference>
<accession>A0A8S9WZW1</accession>
<name>A0A8S9WZW1_APOLU</name>
<dbReference type="OrthoDB" id="6631062at2759"/>
<evidence type="ECO:0000313" key="2">
    <source>
        <dbReference type="EMBL" id="KAF6201764.1"/>
    </source>
</evidence>
<gene>
    <name evidence="2" type="ORF">GE061_004159</name>
</gene>
<comment type="caution">
    <text evidence="2">The sequence shown here is derived from an EMBL/GenBank/DDBJ whole genome shotgun (WGS) entry which is preliminary data.</text>
</comment>
<sequence length="290" mass="33432">MHLTLALQSAILCLFKHAKQDPLVLTKSVVDIQERLLRSEQGNLHPDLRSVQAKLDQALYHLHSRDVRIEELTMEIIQLLEERDSLQFRLSDALRRTAEPSKENLPKSPMQDETNTDKLSELHGGYKKDPVGQTEREARHVQQMQLYSEDTTANKEDSIVDYEITIKNQMEQLSDKDRIIVELQNEIRCLQSVSESTRYDFGDGEETLRSSIGFLEQERLRLEDLIQERLSEVANYEVEIEELRAAQSKPQKEDVATFLAMIEEQNAFPDGEQGKKVHELGKQVASQKAY</sequence>
<dbReference type="Proteomes" id="UP000466442">
    <property type="component" value="Linkage Group LG12"/>
</dbReference>
<dbReference type="EMBL" id="WIXP02000012">
    <property type="protein sequence ID" value="KAF6201764.1"/>
    <property type="molecule type" value="Genomic_DNA"/>
</dbReference>
<organism evidence="2 3">
    <name type="scientific">Apolygus lucorum</name>
    <name type="common">Small green plant bug</name>
    <name type="synonym">Lygocoris lucorum</name>
    <dbReference type="NCBI Taxonomy" id="248454"/>
    <lineage>
        <taxon>Eukaryota</taxon>
        <taxon>Metazoa</taxon>
        <taxon>Ecdysozoa</taxon>
        <taxon>Arthropoda</taxon>
        <taxon>Hexapoda</taxon>
        <taxon>Insecta</taxon>
        <taxon>Pterygota</taxon>
        <taxon>Neoptera</taxon>
        <taxon>Paraneoptera</taxon>
        <taxon>Hemiptera</taxon>
        <taxon>Heteroptera</taxon>
        <taxon>Panheteroptera</taxon>
        <taxon>Cimicomorpha</taxon>
        <taxon>Miridae</taxon>
        <taxon>Mirini</taxon>
        <taxon>Apolygus</taxon>
    </lineage>
</organism>
<feature type="region of interest" description="Disordered" evidence="1">
    <location>
        <begin position="97"/>
        <end position="134"/>
    </location>
</feature>
<feature type="region of interest" description="Disordered" evidence="1">
    <location>
        <begin position="269"/>
        <end position="290"/>
    </location>
</feature>
<proteinExistence type="predicted"/>
<evidence type="ECO:0000313" key="3">
    <source>
        <dbReference type="Proteomes" id="UP000466442"/>
    </source>
</evidence>
<protein>
    <submittedName>
        <fullName evidence="2">Uncharacterized protein</fullName>
    </submittedName>
</protein>
<evidence type="ECO:0000256" key="1">
    <source>
        <dbReference type="SAM" id="MobiDB-lite"/>
    </source>
</evidence>